<evidence type="ECO:0000256" key="1">
    <source>
        <dbReference type="SAM" id="MobiDB-lite"/>
    </source>
</evidence>
<dbReference type="OMA" id="DEEMHAT"/>
<dbReference type="EMBL" id="AGNL01018745">
    <property type="protein sequence ID" value="EJK62608.1"/>
    <property type="molecule type" value="Genomic_DNA"/>
</dbReference>
<keyword evidence="3" id="KW-1185">Reference proteome</keyword>
<feature type="region of interest" description="Disordered" evidence="1">
    <location>
        <begin position="22"/>
        <end position="527"/>
    </location>
</feature>
<feature type="compositionally biased region" description="Basic and acidic residues" evidence="1">
    <location>
        <begin position="131"/>
        <end position="151"/>
    </location>
</feature>
<accession>K0S8Y4</accession>
<dbReference type="Proteomes" id="UP000266841">
    <property type="component" value="Unassembled WGS sequence"/>
</dbReference>
<feature type="compositionally biased region" description="Basic and acidic residues" evidence="1">
    <location>
        <begin position="314"/>
        <end position="338"/>
    </location>
</feature>
<feature type="compositionally biased region" description="Low complexity" evidence="1">
    <location>
        <begin position="186"/>
        <end position="208"/>
    </location>
</feature>
<reference evidence="2 3" key="1">
    <citation type="journal article" date="2012" name="Genome Biol.">
        <title>Genome and low-iron response of an oceanic diatom adapted to chronic iron limitation.</title>
        <authorList>
            <person name="Lommer M."/>
            <person name="Specht M."/>
            <person name="Roy A.S."/>
            <person name="Kraemer L."/>
            <person name="Andreson R."/>
            <person name="Gutowska M.A."/>
            <person name="Wolf J."/>
            <person name="Bergner S.V."/>
            <person name="Schilhabel M.B."/>
            <person name="Klostermeier U.C."/>
            <person name="Beiko R.G."/>
            <person name="Rosenstiel P."/>
            <person name="Hippler M."/>
            <person name="Laroche J."/>
        </authorList>
    </citation>
    <scope>NUCLEOTIDE SEQUENCE [LARGE SCALE GENOMIC DNA]</scope>
    <source>
        <strain evidence="2 3">CCMP1005</strain>
    </source>
</reference>
<feature type="compositionally biased region" description="Basic residues" evidence="1">
    <location>
        <begin position="416"/>
        <end position="431"/>
    </location>
</feature>
<evidence type="ECO:0000313" key="2">
    <source>
        <dbReference type="EMBL" id="EJK62608.1"/>
    </source>
</evidence>
<feature type="compositionally biased region" description="Basic and acidic residues" evidence="1">
    <location>
        <begin position="217"/>
        <end position="237"/>
    </location>
</feature>
<comment type="caution">
    <text evidence="2">The sequence shown here is derived from an EMBL/GenBank/DDBJ whole genome shotgun (WGS) entry which is preliminary data.</text>
</comment>
<proteinExistence type="predicted"/>
<gene>
    <name evidence="2" type="ORF">THAOC_16770</name>
</gene>
<dbReference type="AlphaFoldDB" id="K0S8Y4"/>
<feature type="non-terminal residue" evidence="2">
    <location>
        <position position="1"/>
    </location>
</feature>
<evidence type="ECO:0000313" key="3">
    <source>
        <dbReference type="Proteomes" id="UP000266841"/>
    </source>
</evidence>
<name>K0S8Y4_THAOC</name>
<protein>
    <submittedName>
        <fullName evidence="2">Uncharacterized protein</fullName>
    </submittedName>
</protein>
<feature type="compositionally biased region" description="Basic residues" evidence="1">
    <location>
        <begin position="259"/>
        <end position="273"/>
    </location>
</feature>
<feature type="compositionally biased region" description="Low complexity" evidence="1">
    <location>
        <begin position="485"/>
        <end position="498"/>
    </location>
</feature>
<feature type="compositionally biased region" description="Basic and acidic residues" evidence="1">
    <location>
        <begin position="278"/>
        <end position="294"/>
    </location>
</feature>
<feature type="compositionally biased region" description="Basic and acidic residues" evidence="1">
    <location>
        <begin position="434"/>
        <end position="445"/>
    </location>
</feature>
<sequence>APHSHQFTQGHFLRKIVWTKTSSYGDEGDDGAEQRGAARRPAAVRIRRLLPRRPPEEPCPAGAEEEVGRVRPFAPHRRGGAPSAPVRAGHGQGRRGVAEVQPVEPLLVGRGGGRPVPAGVRGHARASPLEARPHQPAERAVPREPRDDRVRRGPVQPAPPVPPGRRERRPRQRLLVRLPPQPVAPRPVRGAPPGLLGVRRRAPAAAGHRPPHRARGVHGEPEARAALRDRQPDERLHRLPPHGLLRGVSRQDAQGGRPHAPHGARRPLRRHGGAVRPGADREGEAGGPQRDDHGQHHRVPRGVPDPQHAPPGEQAREALPHREGEPHPELEAGRRQDVAQDALPSRQRPPLRRGRPRPGNGAEDRAGQVRAPHGGEAGGRDKDPRAQAGGVRPRRRHGRGDDEAGPVLALPPRPPRLLRRRGCQGRPRRGRGVGSDDHQRLEGPRSHLGLRHTPPAAVRHGRQGPAPEGGGGGAREADTASHLQARAAPELLLPPLREAAGRADRRHGVVPAQPGQADMPRGPADPT</sequence>
<organism evidence="2 3">
    <name type="scientific">Thalassiosira oceanica</name>
    <name type="common">Marine diatom</name>
    <dbReference type="NCBI Taxonomy" id="159749"/>
    <lineage>
        <taxon>Eukaryota</taxon>
        <taxon>Sar</taxon>
        <taxon>Stramenopiles</taxon>
        <taxon>Ochrophyta</taxon>
        <taxon>Bacillariophyta</taxon>
        <taxon>Coscinodiscophyceae</taxon>
        <taxon>Thalassiosirophycidae</taxon>
        <taxon>Thalassiosirales</taxon>
        <taxon>Thalassiosiraceae</taxon>
        <taxon>Thalassiosira</taxon>
    </lineage>
</organism>